<comment type="caution">
    <text evidence="1">The sequence shown here is derived from an EMBL/GenBank/DDBJ whole genome shotgun (WGS) entry which is preliminary data.</text>
</comment>
<name>A0AAE2CQM3_9LAMI</name>
<keyword evidence="2" id="KW-1185">Reference proteome</keyword>
<dbReference type="AlphaFoldDB" id="A0AAE2CQM3"/>
<dbReference type="Proteomes" id="UP001293254">
    <property type="component" value="Unassembled WGS sequence"/>
</dbReference>
<organism evidence="1 2">
    <name type="scientific">Sesamum alatum</name>
    <dbReference type="NCBI Taxonomy" id="300844"/>
    <lineage>
        <taxon>Eukaryota</taxon>
        <taxon>Viridiplantae</taxon>
        <taxon>Streptophyta</taxon>
        <taxon>Embryophyta</taxon>
        <taxon>Tracheophyta</taxon>
        <taxon>Spermatophyta</taxon>
        <taxon>Magnoliopsida</taxon>
        <taxon>eudicotyledons</taxon>
        <taxon>Gunneridae</taxon>
        <taxon>Pentapetalae</taxon>
        <taxon>asterids</taxon>
        <taxon>lamiids</taxon>
        <taxon>Lamiales</taxon>
        <taxon>Pedaliaceae</taxon>
        <taxon>Sesamum</taxon>
    </lineage>
</organism>
<proteinExistence type="predicted"/>
<sequence>MCEEGPLMLQYPRAPMLTRLATDAKVSSVILDSLWQWPAAQSFEIRFILGKLPAIHHCPNNITWNLVRGVFIIADAYTLFAPTEHKVPWSNLLQGRFKVLRHNFILWLAILWKLFTSWSASGRGL</sequence>
<dbReference type="EMBL" id="JACGWO010000003">
    <property type="protein sequence ID" value="KAK4430941.1"/>
    <property type="molecule type" value="Genomic_DNA"/>
</dbReference>
<protein>
    <submittedName>
        <fullName evidence="1">Uncharacterized protein</fullName>
    </submittedName>
</protein>
<evidence type="ECO:0000313" key="1">
    <source>
        <dbReference type="EMBL" id="KAK4430941.1"/>
    </source>
</evidence>
<accession>A0AAE2CQM3</accession>
<reference evidence="1" key="2">
    <citation type="journal article" date="2024" name="Plant">
        <title>Genomic evolution and insights into agronomic trait innovations of Sesamum species.</title>
        <authorList>
            <person name="Miao H."/>
            <person name="Wang L."/>
            <person name="Qu L."/>
            <person name="Liu H."/>
            <person name="Sun Y."/>
            <person name="Le M."/>
            <person name="Wang Q."/>
            <person name="Wei S."/>
            <person name="Zheng Y."/>
            <person name="Lin W."/>
            <person name="Duan Y."/>
            <person name="Cao H."/>
            <person name="Xiong S."/>
            <person name="Wang X."/>
            <person name="Wei L."/>
            <person name="Li C."/>
            <person name="Ma Q."/>
            <person name="Ju M."/>
            <person name="Zhao R."/>
            <person name="Li G."/>
            <person name="Mu C."/>
            <person name="Tian Q."/>
            <person name="Mei H."/>
            <person name="Zhang T."/>
            <person name="Gao T."/>
            <person name="Zhang H."/>
        </authorList>
    </citation>
    <scope>NUCLEOTIDE SEQUENCE</scope>
    <source>
        <strain evidence="1">3651</strain>
    </source>
</reference>
<reference evidence="1" key="1">
    <citation type="submission" date="2020-06" db="EMBL/GenBank/DDBJ databases">
        <authorList>
            <person name="Li T."/>
            <person name="Hu X."/>
            <person name="Zhang T."/>
            <person name="Song X."/>
            <person name="Zhang H."/>
            <person name="Dai N."/>
            <person name="Sheng W."/>
            <person name="Hou X."/>
            <person name="Wei L."/>
        </authorList>
    </citation>
    <scope>NUCLEOTIDE SEQUENCE</scope>
    <source>
        <strain evidence="1">3651</strain>
        <tissue evidence="1">Leaf</tissue>
    </source>
</reference>
<gene>
    <name evidence="1" type="ORF">Salat_0856100</name>
</gene>
<evidence type="ECO:0000313" key="2">
    <source>
        <dbReference type="Proteomes" id="UP001293254"/>
    </source>
</evidence>